<dbReference type="PANTHER" id="PTHR43744">
    <property type="entry name" value="ABC TRANSPORTER PERMEASE PROTEIN MG189-RELATED-RELATED"/>
    <property type="match status" value="1"/>
</dbReference>
<feature type="transmembrane region" description="Helical" evidence="7">
    <location>
        <begin position="12"/>
        <end position="35"/>
    </location>
</feature>
<dbReference type="RefSeq" id="WP_262687694.1">
    <property type="nucleotide sequence ID" value="NZ_JAOQIO010000110.1"/>
</dbReference>
<keyword evidence="6 7" id="KW-0472">Membrane</keyword>
<proteinExistence type="inferred from homology"/>
<dbReference type="InterPro" id="IPR035906">
    <property type="entry name" value="MetI-like_sf"/>
</dbReference>
<evidence type="ECO:0000256" key="1">
    <source>
        <dbReference type="ARBA" id="ARBA00004651"/>
    </source>
</evidence>
<evidence type="ECO:0000313" key="10">
    <source>
        <dbReference type="Proteomes" id="UP001652445"/>
    </source>
</evidence>
<comment type="caution">
    <text evidence="9">The sequence shown here is derived from an EMBL/GenBank/DDBJ whole genome shotgun (WGS) entry which is preliminary data.</text>
</comment>
<gene>
    <name evidence="9" type="ORF">OB236_32555</name>
</gene>
<reference evidence="9 10" key="1">
    <citation type="submission" date="2022-09" db="EMBL/GenBank/DDBJ databases">
        <authorList>
            <person name="Han X.L."/>
            <person name="Wang Q."/>
            <person name="Lu T."/>
        </authorList>
    </citation>
    <scope>NUCLEOTIDE SEQUENCE [LARGE SCALE GENOMIC DNA]</scope>
    <source>
        <strain evidence="9 10">WQ 127069</strain>
    </source>
</reference>
<feature type="transmembrane region" description="Helical" evidence="7">
    <location>
        <begin position="138"/>
        <end position="162"/>
    </location>
</feature>
<evidence type="ECO:0000256" key="5">
    <source>
        <dbReference type="ARBA" id="ARBA00022989"/>
    </source>
</evidence>
<keyword evidence="2 7" id="KW-0813">Transport</keyword>
<dbReference type="Pfam" id="PF00528">
    <property type="entry name" value="BPD_transp_1"/>
    <property type="match status" value="1"/>
</dbReference>
<keyword evidence="5 7" id="KW-1133">Transmembrane helix</keyword>
<dbReference type="Gene3D" id="1.10.3720.10">
    <property type="entry name" value="MetI-like"/>
    <property type="match status" value="1"/>
</dbReference>
<keyword evidence="3" id="KW-1003">Cell membrane</keyword>
<feature type="transmembrane region" description="Helical" evidence="7">
    <location>
        <begin position="257"/>
        <end position="276"/>
    </location>
</feature>
<feature type="transmembrane region" description="Helical" evidence="7">
    <location>
        <begin position="110"/>
        <end position="132"/>
    </location>
</feature>
<dbReference type="SUPFAM" id="SSF161098">
    <property type="entry name" value="MetI-like"/>
    <property type="match status" value="1"/>
</dbReference>
<dbReference type="CDD" id="cd06261">
    <property type="entry name" value="TM_PBP2"/>
    <property type="match status" value="1"/>
</dbReference>
<comment type="similarity">
    <text evidence="7">Belongs to the binding-protein-dependent transport system permease family.</text>
</comment>
<keyword evidence="10" id="KW-1185">Reference proteome</keyword>
<dbReference type="EMBL" id="JAOQIO010000110">
    <property type="protein sequence ID" value="MCU6796868.1"/>
    <property type="molecule type" value="Genomic_DNA"/>
</dbReference>
<evidence type="ECO:0000256" key="7">
    <source>
        <dbReference type="RuleBase" id="RU363032"/>
    </source>
</evidence>
<dbReference type="InterPro" id="IPR000515">
    <property type="entry name" value="MetI-like"/>
</dbReference>
<evidence type="ECO:0000256" key="3">
    <source>
        <dbReference type="ARBA" id="ARBA00022475"/>
    </source>
</evidence>
<evidence type="ECO:0000259" key="8">
    <source>
        <dbReference type="PROSITE" id="PS50928"/>
    </source>
</evidence>
<evidence type="ECO:0000256" key="6">
    <source>
        <dbReference type="ARBA" id="ARBA00023136"/>
    </source>
</evidence>
<feature type="transmembrane region" description="Helical" evidence="7">
    <location>
        <begin position="183"/>
        <end position="205"/>
    </location>
</feature>
<accession>A0ABT2UQD6</accession>
<comment type="subcellular location">
    <subcellularLocation>
        <location evidence="1 7">Cell membrane</location>
        <topology evidence="1 7">Multi-pass membrane protein</topology>
    </subcellularLocation>
</comment>
<evidence type="ECO:0000256" key="2">
    <source>
        <dbReference type="ARBA" id="ARBA00022448"/>
    </source>
</evidence>
<dbReference type="PANTHER" id="PTHR43744:SF9">
    <property type="entry name" value="POLYGALACTURONAN_RHAMNOGALACTURONAN TRANSPORT SYSTEM PERMEASE PROTEIN YTCP"/>
    <property type="match status" value="1"/>
</dbReference>
<name>A0ABT2UQD6_9BACL</name>
<feature type="transmembrane region" description="Helical" evidence="7">
    <location>
        <begin position="75"/>
        <end position="98"/>
    </location>
</feature>
<dbReference type="Proteomes" id="UP001652445">
    <property type="component" value="Unassembled WGS sequence"/>
</dbReference>
<protein>
    <submittedName>
        <fullName evidence="9">Carbohydrate ABC transporter permease</fullName>
    </submittedName>
</protein>
<feature type="domain" description="ABC transmembrane type-1" evidence="8">
    <location>
        <begin position="75"/>
        <end position="276"/>
    </location>
</feature>
<evidence type="ECO:0000256" key="4">
    <source>
        <dbReference type="ARBA" id="ARBA00022692"/>
    </source>
</evidence>
<evidence type="ECO:0000313" key="9">
    <source>
        <dbReference type="EMBL" id="MCU6796868.1"/>
    </source>
</evidence>
<organism evidence="9 10">
    <name type="scientific">Paenibacillus baimaensis</name>
    <dbReference type="NCBI Taxonomy" id="2982185"/>
    <lineage>
        <taxon>Bacteria</taxon>
        <taxon>Bacillati</taxon>
        <taxon>Bacillota</taxon>
        <taxon>Bacilli</taxon>
        <taxon>Bacillales</taxon>
        <taxon>Paenibacillaceae</taxon>
        <taxon>Paenibacillus</taxon>
    </lineage>
</organism>
<sequence>MNTSRLSDKFFSCIVTILLSILAVLTLYPLLYVAFASVSDGSQLIAHQGLLWKPLGFNLGGYEKVLANQALFKGYINTLFVVGAGVVLNVALTTSAAFVMSRRNVLWNKFFIFFIIFTMFFNGGLIPLYLIVKQTGLINSLWAVVLPFAMNTFHLIIMRTAFQALPETLEESAKMDGAHHLTILLRIIIPLSMPVIAVVTLYSAVDRWNAWFYASIFLKDRGLYPLQLVLRELLIADSTDTISSGAVNELLQIGETIKYASIMVATLPILLIYPFLQKYFIKGALIGAIKG</sequence>
<keyword evidence="4 7" id="KW-0812">Transmembrane</keyword>
<dbReference type="PROSITE" id="PS50928">
    <property type="entry name" value="ABC_TM1"/>
    <property type="match status" value="1"/>
</dbReference>